<dbReference type="OrthoDB" id="7869153at2"/>
<keyword evidence="2" id="KW-1185">Reference proteome</keyword>
<accession>A0A398CQR5</accession>
<dbReference type="AlphaFoldDB" id="A0A398CQR5"/>
<dbReference type="Gene3D" id="3.30.470.20">
    <property type="entry name" value="ATP-grasp fold, B domain"/>
    <property type="match status" value="1"/>
</dbReference>
<name>A0A398CQR5_9BACL</name>
<comment type="caution">
    <text evidence="1">The sequence shown here is derived from an EMBL/GenBank/DDBJ whole genome shotgun (WGS) entry which is preliminary data.</text>
</comment>
<proteinExistence type="predicted"/>
<dbReference type="EMBL" id="QXJM01000023">
    <property type="protein sequence ID" value="RIE04883.1"/>
    <property type="molecule type" value="Genomic_DNA"/>
</dbReference>
<reference evidence="1 2" key="1">
    <citation type="submission" date="2018-09" db="EMBL/GenBank/DDBJ databases">
        <title>Cohnella cavernae sp. nov., isolated from a karst cave.</title>
        <authorList>
            <person name="Zhu H."/>
        </authorList>
    </citation>
    <scope>NUCLEOTIDE SEQUENCE [LARGE SCALE GENOMIC DNA]</scope>
    <source>
        <strain evidence="1 2">K2E09-144</strain>
    </source>
</reference>
<dbReference type="RefSeq" id="WP_119148083.1">
    <property type="nucleotide sequence ID" value="NZ_QXJM01000023.1"/>
</dbReference>
<gene>
    <name evidence="1" type="ORF">D3H35_05320</name>
</gene>
<evidence type="ECO:0000313" key="1">
    <source>
        <dbReference type="EMBL" id="RIE04883.1"/>
    </source>
</evidence>
<evidence type="ECO:0000313" key="2">
    <source>
        <dbReference type="Proteomes" id="UP000266340"/>
    </source>
</evidence>
<sequence>MVGADIGLDNHLRPWIIELNTNPDPYIFRHLADKRIARKVLSYARALRRIPPAKSKPKR</sequence>
<organism evidence="1 2">
    <name type="scientific">Cohnella faecalis</name>
    <dbReference type="NCBI Taxonomy" id="2315694"/>
    <lineage>
        <taxon>Bacteria</taxon>
        <taxon>Bacillati</taxon>
        <taxon>Bacillota</taxon>
        <taxon>Bacilli</taxon>
        <taxon>Bacillales</taxon>
        <taxon>Paenibacillaceae</taxon>
        <taxon>Cohnella</taxon>
    </lineage>
</organism>
<dbReference type="Proteomes" id="UP000266340">
    <property type="component" value="Unassembled WGS sequence"/>
</dbReference>
<dbReference type="InterPro" id="IPR026838">
    <property type="entry name" value="YheC/D"/>
</dbReference>
<evidence type="ECO:0008006" key="3">
    <source>
        <dbReference type="Google" id="ProtNLM"/>
    </source>
</evidence>
<protein>
    <recommendedName>
        <fullName evidence="3">ATP-grasp domain-containing protein</fullName>
    </recommendedName>
</protein>
<dbReference type="Pfam" id="PF14398">
    <property type="entry name" value="ATPgrasp_YheCD"/>
    <property type="match status" value="1"/>
</dbReference>